<feature type="compositionally biased region" description="Basic and acidic residues" evidence="1">
    <location>
        <begin position="274"/>
        <end position="284"/>
    </location>
</feature>
<dbReference type="EMBL" id="CAKKNE010000003">
    <property type="protein sequence ID" value="CAH0371446.1"/>
    <property type="molecule type" value="Genomic_DNA"/>
</dbReference>
<protein>
    <submittedName>
        <fullName evidence="2">Uncharacterized protein</fullName>
    </submittedName>
</protein>
<feature type="compositionally biased region" description="Basic and acidic residues" evidence="1">
    <location>
        <begin position="1"/>
        <end position="10"/>
    </location>
</feature>
<feature type="compositionally biased region" description="Pro residues" evidence="1">
    <location>
        <begin position="98"/>
        <end position="114"/>
    </location>
</feature>
<proteinExistence type="predicted"/>
<evidence type="ECO:0000256" key="1">
    <source>
        <dbReference type="SAM" id="MobiDB-lite"/>
    </source>
</evidence>
<organism evidence="2 3">
    <name type="scientific">Pelagomonas calceolata</name>
    <dbReference type="NCBI Taxonomy" id="35677"/>
    <lineage>
        <taxon>Eukaryota</taxon>
        <taxon>Sar</taxon>
        <taxon>Stramenopiles</taxon>
        <taxon>Ochrophyta</taxon>
        <taxon>Pelagophyceae</taxon>
        <taxon>Pelagomonadales</taxon>
        <taxon>Pelagomonadaceae</taxon>
        <taxon>Pelagomonas</taxon>
    </lineage>
</organism>
<evidence type="ECO:0000313" key="2">
    <source>
        <dbReference type="EMBL" id="CAH0371446.1"/>
    </source>
</evidence>
<dbReference type="OrthoDB" id="445341at2759"/>
<feature type="region of interest" description="Disordered" evidence="1">
    <location>
        <begin position="1"/>
        <end position="41"/>
    </location>
</feature>
<dbReference type="AlphaFoldDB" id="A0A8J2SNT2"/>
<accession>A0A8J2SNT2</accession>
<dbReference type="SUPFAM" id="SSF51197">
    <property type="entry name" value="Clavaminate synthase-like"/>
    <property type="match status" value="1"/>
</dbReference>
<comment type="caution">
    <text evidence="2">The sequence shown here is derived from an EMBL/GenBank/DDBJ whole genome shotgun (WGS) entry which is preliminary data.</text>
</comment>
<feature type="region of interest" description="Disordered" evidence="1">
    <location>
        <begin position="91"/>
        <end position="118"/>
    </location>
</feature>
<feature type="region of interest" description="Disordered" evidence="1">
    <location>
        <begin position="272"/>
        <end position="301"/>
    </location>
</feature>
<dbReference type="InterPro" id="IPR037151">
    <property type="entry name" value="AlkB-like_sf"/>
</dbReference>
<reference evidence="2" key="1">
    <citation type="submission" date="2021-11" db="EMBL/GenBank/DDBJ databases">
        <authorList>
            <consortium name="Genoscope - CEA"/>
            <person name="William W."/>
        </authorList>
    </citation>
    <scope>NUCLEOTIDE SEQUENCE</scope>
</reference>
<keyword evidence="3" id="KW-1185">Reference proteome</keyword>
<dbReference type="Proteomes" id="UP000789595">
    <property type="component" value="Unassembled WGS sequence"/>
</dbReference>
<sequence length="442" mass="49073">MQHITDLRDSSDDEQSFIDMTGDSDGERRPEPRVSGGGIDLTGATVRGVAATPSSAAMAWVAPLAPAPRITESPVAPRPADDDDEDFLAFFSSRRGPAPSPPPPPPPPPSPPPAESTLLRPTLTREESVLDKKGPGGQKRELLVHYYAADERILDEAGCRQLFGWLTRPKSEGGEGLGVKWGTTKQWCAGRCLGRSYRLRYSVDERRGEWDVRPGDERGTATNQQIWLIGERIVRLLGLPKPFDYAVVQIYKVDDELDRILRDDYEAKVAAATREGRAPPERGRSYRKGIGAHTDEEQDPSSPIVCLSLYANPQHSRPLTMKPSKHYRGAGGPVEIEDIELADGSLYALMPPTNEWWRHKLKPRTCTRVSITFRRDRPPIDGGDEQCRLVQGSTVGSVYRVTPTSCNCMSFVRKSGTINGTCKHMRQEFPGCHERPKKKARK</sequence>
<feature type="region of interest" description="Disordered" evidence="1">
    <location>
        <begin position="66"/>
        <end position="85"/>
    </location>
</feature>
<evidence type="ECO:0000313" key="3">
    <source>
        <dbReference type="Proteomes" id="UP000789595"/>
    </source>
</evidence>
<name>A0A8J2SNT2_9STRA</name>
<dbReference type="Gene3D" id="2.60.120.590">
    <property type="entry name" value="Alpha-ketoglutarate-dependent dioxygenase AlkB-like"/>
    <property type="match status" value="1"/>
</dbReference>
<gene>
    <name evidence="2" type="ORF">PECAL_3P13910</name>
</gene>